<reference evidence="2" key="1">
    <citation type="journal article" date="2020" name="mSystems">
        <title>Genome- and Community-Level Interaction Insights into Carbon Utilization and Element Cycling Functions of Hydrothermarchaeota in Hydrothermal Sediment.</title>
        <authorList>
            <person name="Zhou Z."/>
            <person name="Liu Y."/>
            <person name="Xu W."/>
            <person name="Pan J."/>
            <person name="Luo Z.H."/>
            <person name="Li M."/>
        </authorList>
    </citation>
    <scope>NUCLEOTIDE SEQUENCE [LARGE SCALE GENOMIC DNA]</scope>
    <source>
        <strain evidence="2">SpSt-642</strain>
    </source>
</reference>
<proteinExistence type="predicted"/>
<evidence type="ECO:0000313" key="2">
    <source>
        <dbReference type="EMBL" id="HGM59350.1"/>
    </source>
</evidence>
<sequence length="128" mass="14867">MKIVEKILSSFKTYAVILFGSRARGDYKPWSDYDILIIADFRDKYLDRIGNILELIDNTNLTIEPHPYTLKEAIEMFKKGNPIIVDAISEGIILYSREEFKELLKLYEELLRKGLKKSETSIIIPPDI</sequence>
<dbReference type="PANTHER" id="PTHR33933">
    <property type="entry name" value="NUCLEOTIDYLTRANSFERASE"/>
    <property type="match status" value="1"/>
</dbReference>
<keyword evidence="2" id="KW-0808">Transferase</keyword>
<comment type="caution">
    <text evidence="2">The sequence shown here is derived from an EMBL/GenBank/DDBJ whole genome shotgun (WGS) entry which is preliminary data.</text>
</comment>
<dbReference type="GO" id="GO:0016779">
    <property type="term" value="F:nucleotidyltransferase activity"/>
    <property type="evidence" value="ECO:0007669"/>
    <property type="project" value="InterPro"/>
</dbReference>
<organism evidence="2">
    <name type="scientific">Staphylothermus marinus</name>
    <dbReference type="NCBI Taxonomy" id="2280"/>
    <lineage>
        <taxon>Archaea</taxon>
        <taxon>Thermoproteota</taxon>
        <taxon>Thermoprotei</taxon>
        <taxon>Desulfurococcales</taxon>
        <taxon>Desulfurococcaceae</taxon>
        <taxon>Staphylothermus</taxon>
    </lineage>
</organism>
<dbReference type="Pfam" id="PF01909">
    <property type="entry name" value="NTP_transf_2"/>
    <property type="match status" value="1"/>
</dbReference>
<dbReference type="PANTHER" id="PTHR33933:SF1">
    <property type="entry name" value="PROTEIN ADENYLYLTRANSFERASE MNTA-RELATED"/>
    <property type="match status" value="1"/>
</dbReference>
<dbReference type="InterPro" id="IPR002934">
    <property type="entry name" value="Polymerase_NTP_transf_dom"/>
</dbReference>
<protein>
    <submittedName>
        <fullName evidence="2">Nucleotidyltransferase domain-containing protein</fullName>
    </submittedName>
</protein>
<dbReference type="CDD" id="cd05403">
    <property type="entry name" value="NT_KNTase_like"/>
    <property type="match status" value="1"/>
</dbReference>
<dbReference type="InterPro" id="IPR052548">
    <property type="entry name" value="Type_VII_TA_antitoxin"/>
</dbReference>
<feature type="domain" description="Polymerase nucleotidyl transferase" evidence="1">
    <location>
        <begin position="2"/>
        <end position="57"/>
    </location>
</feature>
<dbReference type="Gene3D" id="3.30.460.10">
    <property type="entry name" value="Beta Polymerase, domain 2"/>
    <property type="match status" value="1"/>
</dbReference>
<dbReference type="AlphaFoldDB" id="A0A7C4HCQ2"/>
<dbReference type="SUPFAM" id="SSF81301">
    <property type="entry name" value="Nucleotidyltransferase"/>
    <property type="match status" value="1"/>
</dbReference>
<accession>A0A7C4HCQ2</accession>
<gene>
    <name evidence="2" type="ORF">ENU14_07205</name>
</gene>
<evidence type="ECO:0000259" key="1">
    <source>
        <dbReference type="Pfam" id="PF01909"/>
    </source>
</evidence>
<dbReference type="InterPro" id="IPR043519">
    <property type="entry name" value="NT_sf"/>
</dbReference>
<name>A0A7C4HCQ2_STAMA</name>
<dbReference type="EMBL" id="DTBJ01000060">
    <property type="protein sequence ID" value="HGM59350.1"/>
    <property type="molecule type" value="Genomic_DNA"/>
</dbReference>